<proteinExistence type="inferred from homology"/>
<dbReference type="RefSeq" id="WP_345491046.1">
    <property type="nucleotide sequence ID" value="NZ_BAAAWU010000001.1"/>
</dbReference>
<dbReference type="EMBL" id="JBHMCT010000012">
    <property type="protein sequence ID" value="MFB9556509.1"/>
    <property type="molecule type" value="Genomic_DNA"/>
</dbReference>
<evidence type="ECO:0000259" key="4">
    <source>
        <dbReference type="PROSITE" id="PS50801"/>
    </source>
</evidence>
<dbReference type="Pfam" id="PF01740">
    <property type="entry name" value="STAS"/>
    <property type="match status" value="1"/>
</dbReference>
<dbReference type="PROSITE" id="PS50801">
    <property type="entry name" value="STAS"/>
    <property type="match status" value="1"/>
</dbReference>
<evidence type="ECO:0000256" key="1">
    <source>
        <dbReference type="ARBA" id="ARBA00009013"/>
    </source>
</evidence>
<accession>A0ABV5QT05</accession>
<dbReference type="SUPFAM" id="SSF52091">
    <property type="entry name" value="SpoIIaa-like"/>
    <property type="match status" value="1"/>
</dbReference>
<protein>
    <recommendedName>
        <fullName evidence="2">Anti-sigma factor antagonist</fullName>
    </recommendedName>
</protein>
<dbReference type="Proteomes" id="UP001589716">
    <property type="component" value="Unassembled WGS sequence"/>
</dbReference>
<evidence type="ECO:0000313" key="5">
    <source>
        <dbReference type="EMBL" id="MFB9556509.1"/>
    </source>
</evidence>
<evidence type="ECO:0000256" key="3">
    <source>
        <dbReference type="SAM" id="MobiDB-lite"/>
    </source>
</evidence>
<dbReference type="CDD" id="cd07043">
    <property type="entry name" value="STAS_anti-anti-sigma_factors"/>
    <property type="match status" value="1"/>
</dbReference>
<gene>
    <name evidence="5" type="ORF">ACFFTP_20255</name>
</gene>
<evidence type="ECO:0000256" key="2">
    <source>
        <dbReference type="RuleBase" id="RU003749"/>
    </source>
</evidence>
<name>A0ABV5QT05_9ACTN</name>
<feature type="region of interest" description="Disordered" evidence="3">
    <location>
        <begin position="119"/>
        <end position="142"/>
    </location>
</feature>
<reference evidence="5 6" key="1">
    <citation type="submission" date="2024-09" db="EMBL/GenBank/DDBJ databases">
        <authorList>
            <person name="Sun Q."/>
            <person name="Mori K."/>
        </authorList>
    </citation>
    <scope>NUCLEOTIDE SEQUENCE [LARGE SCALE GENOMIC DNA]</scope>
    <source>
        <strain evidence="5 6">JCM 4414</strain>
    </source>
</reference>
<feature type="compositionally biased region" description="Low complexity" evidence="3">
    <location>
        <begin position="123"/>
        <end position="142"/>
    </location>
</feature>
<dbReference type="InterPro" id="IPR002645">
    <property type="entry name" value="STAS_dom"/>
</dbReference>
<dbReference type="InterPro" id="IPR036513">
    <property type="entry name" value="STAS_dom_sf"/>
</dbReference>
<dbReference type="PANTHER" id="PTHR33495">
    <property type="entry name" value="ANTI-SIGMA FACTOR ANTAGONIST TM_1081-RELATED-RELATED"/>
    <property type="match status" value="1"/>
</dbReference>
<comment type="caution">
    <text evidence="5">The sequence shown here is derived from an EMBL/GenBank/DDBJ whole genome shotgun (WGS) entry which is preliminary data.</text>
</comment>
<dbReference type="Gene3D" id="3.30.750.24">
    <property type="entry name" value="STAS domain"/>
    <property type="match status" value="1"/>
</dbReference>
<comment type="similarity">
    <text evidence="1 2">Belongs to the anti-sigma-factor antagonist family.</text>
</comment>
<keyword evidence="6" id="KW-1185">Reference proteome</keyword>
<organism evidence="5 6">
    <name type="scientific">Streptomyces roseoviridis</name>
    <dbReference type="NCBI Taxonomy" id="67361"/>
    <lineage>
        <taxon>Bacteria</taxon>
        <taxon>Bacillati</taxon>
        <taxon>Actinomycetota</taxon>
        <taxon>Actinomycetes</taxon>
        <taxon>Kitasatosporales</taxon>
        <taxon>Streptomycetaceae</taxon>
        <taxon>Streptomyces</taxon>
    </lineage>
</organism>
<feature type="domain" description="STAS" evidence="4">
    <location>
        <begin position="21"/>
        <end position="118"/>
    </location>
</feature>
<dbReference type="PANTHER" id="PTHR33495:SF2">
    <property type="entry name" value="ANTI-SIGMA FACTOR ANTAGONIST TM_1081-RELATED"/>
    <property type="match status" value="1"/>
</dbReference>
<evidence type="ECO:0000313" key="6">
    <source>
        <dbReference type="Proteomes" id="UP001589716"/>
    </source>
</evidence>
<dbReference type="InterPro" id="IPR003658">
    <property type="entry name" value="Anti-sigma_ant"/>
</dbReference>
<sequence>MPVHEENLDIDVKVWDAETAILTVGGEMDVDTATFLHHHVANQFLHGRRHLVLDLSALSFMDSSGLNVVIKAVREARERGGDVHLVAPTPTVRRLLEITGLHVTTPLHADVEEALAAVGQQDSGAEGAAPSAGQAASGGAEE</sequence>
<dbReference type="NCBIfam" id="TIGR00377">
    <property type="entry name" value="ant_ant_sig"/>
    <property type="match status" value="1"/>
</dbReference>